<dbReference type="HAMAP" id="MF_00920">
    <property type="entry name" value="FtsY"/>
    <property type="match status" value="1"/>
</dbReference>
<dbReference type="GO" id="GO:0005737">
    <property type="term" value="C:cytoplasm"/>
    <property type="evidence" value="ECO:0007669"/>
    <property type="project" value="UniProtKB-SubCell"/>
</dbReference>
<protein>
    <recommendedName>
        <fullName evidence="10">Signal recognition particle receptor FtsY</fullName>
        <shortName evidence="10">SRP receptor</shortName>
        <ecNumber evidence="10">3.6.5.4</ecNumber>
    </recommendedName>
</protein>
<dbReference type="GO" id="GO:0006614">
    <property type="term" value="P:SRP-dependent cotranslational protein targeting to membrane"/>
    <property type="evidence" value="ECO:0007669"/>
    <property type="project" value="InterPro"/>
</dbReference>
<keyword evidence="2 10" id="KW-1003">Cell membrane</keyword>
<comment type="subcellular location">
    <subcellularLocation>
        <location evidence="1">Cell inner membrane</location>
        <topology evidence="1">Peripheral membrane protein</topology>
        <orientation evidence="1">Cytoplasmic side</orientation>
    </subcellularLocation>
    <subcellularLocation>
        <location evidence="10">Cell membrane</location>
        <topology evidence="10">Peripheral membrane protein</topology>
        <orientation evidence="10">Cytoplasmic side</orientation>
    </subcellularLocation>
    <subcellularLocation>
        <location evidence="10">Cytoplasm</location>
    </subcellularLocation>
</comment>
<feature type="domain" description="Signal recognition particle SRP54 helical bundle" evidence="14">
    <location>
        <begin position="84"/>
        <end position="160"/>
    </location>
</feature>
<name>A0AA91BQG3_9RHOB</name>
<dbReference type="GO" id="GO:0005886">
    <property type="term" value="C:plasma membrane"/>
    <property type="evidence" value="ECO:0007669"/>
    <property type="project" value="UniProtKB-SubCell"/>
</dbReference>
<evidence type="ECO:0000313" key="15">
    <source>
        <dbReference type="EMBL" id="NOE17532.1"/>
    </source>
</evidence>
<dbReference type="EC" id="3.6.5.4" evidence="10"/>
<dbReference type="InterPro" id="IPR036225">
    <property type="entry name" value="SRP/SRP_N"/>
</dbReference>
<sequence length="379" mass="40342">MAFFSKLKDKLFKSSSRLEEGLEAIVEDSGEETAAPDPVIPQPQPDPQPVPEVPEPAPAPQPVEPPAPIPADPTPVAPPPEIPESKGILNRLFNRGAVTEMRRTLDDDMLEQLEELLIASDMGVDTALRVTSNMAEGRFGRKLSTTEIKQLLAQEIARVMEPVAKPLPIYPKRPQVVLVVGVNGSGKTTTIGKLASQFKEAGKKVVIAAGDTFRAAAVEQLQVWGDRAGVPVLTAPEGSDPASLAFDALTRAQAEGADLLMIDTAGRLQNRTDLMEELAKIVRVIRKVDDTAPHNTLLVLDATTGQNALSQVETFRKLADVSGLVMTKLDGTAKGGVLVALADKFGLPIHAIGVGEQIDDLAPFDPEEFAAALTGLDKG</sequence>
<evidence type="ECO:0000256" key="3">
    <source>
        <dbReference type="ARBA" id="ARBA00022490"/>
    </source>
</evidence>
<evidence type="ECO:0000256" key="8">
    <source>
        <dbReference type="ARBA" id="ARBA00023170"/>
    </source>
</evidence>
<dbReference type="InterPro" id="IPR004390">
    <property type="entry name" value="SR_rcpt_FtsY"/>
</dbReference>
<comment type="subunit">
    <text evidence="10">Part of the signal recognition particle protein translocation system, which is composed of SRP and FtsY. SRP is a ribonucleoprotein composed of Ffh and a 4.5S RNA molecule.</text>
</comment>
<dbReference type="Gene3D" id="3.40.50.300">
    <property type="entry name" value="P-loop containing nucleotide triphosphate hydrolases"/>
    <property type="match status" value="1"/>
</dbReference>
<keyword evidence="5 10" id="KW-0378">Hydrolase</keyword>
<feature type="region of interest" description="Disordered" evidence="11">
    <location>
        <begin position="23"/>
        <end position="88"/>
    </location>
</feature>
<feature type="domain" description="AAA+ ATPase" evidence="12">
    <location>
        <begin position="173"/>
        <end position="320"/>
    </location>
</feature>
<dbReference type="SUPFAM" id="SSF47364">
    <property type="entry name" value="Domain of the SRP/SRP receptor G-proteins"/>
    <property type="match status" value="1"/>
</dbReference>
<dbReference type="SMART" id="SM00382">
    <property type="entry name" value="AAA"/>
    <property type="match status" value="1"/>
</dbReference>
<dbReference type="Pfam" id="PF02881">
    <property type="entry name" value="SRP54_N"/>
    <property type="match status" value="1"/>
</dbReference>
<keyword evidence="6 10" id="KW-0342">GTP-binding</keyword>
<evidence type="ECO:0000313" key="16">
    <source>
        <dbReference type="Proteomes" id="UP000597886"/>
    </source>
</evidence>
<keyword evidence="3 10" id="KW-0963">Cytoplasm</keyword>
<evidence type="ECO:0000256" key="6">
    <source>
        <dbReference type="ARBA" id="ARBA00023134"/>
    </source>
</evidence>
<dbReference type="GO" id="GO:0003924">
    <property type="term" value="F:GTPase activity"/>
    <property type="evidence" value="ECO:0007669"/>
    <property type="project" value="UniProtKB-UniRule"/>
</dbReference>
<evidence type="ECO:0000256" key="11">
    <source>
        <dbReference type="SAM" id="MobiDB-lite"/>
    </source>
</evidence>
<dbReference type="InterPro" id="IPR027417">
    <property type="entry name" value="P-loop_NTPase"/>
</dbReference>
<keyword evidence="8 10" id="KW-0675">Receptor</keyword>
<dbReference type="PANTHER" id="PTHR43134">
    <property type="entry name" value="SIGNAL RECOGNITION PARTICLE RECEPTOR SUBUNIT ALPHA"/>
    <property type="match status" value="1"/>
</dbReference>
<dbReference type="AlphaFoldDB" id="A0AA91BQG3"/>
<dbReference type="InterPro" id="IPR003593">
    <property type="entry name" value="AAA+_ATPase"/>
</dbReference>
<evidence type="ECO:0000259" key="14">
    <source>
        <dbReference type="SMART" id="SM00963"/>
    </source>
</evidence>
<comment type="function">
    <text evidence="10">Involved in targeting and insertion of nascent membrane proteins into the cytoplasmic membrane. Acts as a receptor for the complex formed by the signal recognition particle (SRP) and the ribosome-nascent chain (RNC). Interaction with SRP-RNC leads to the transfer of the RNC complex to the Sec translocase for insertion into the membrane, the hydrolysis of GTP by both Ffh and FtsY, and the dissociation of the SRP-FtsY complex into the individual components.</text>
</comment>
<evidence type="ECO:0000256" key="2">
    <source>
        <dbReference type="ARBA" id="ARBA00022475"/>
    </source>
</evidence>
<reference evidence="15" key="1">
    <citation type="submission" date="2019-12" db="EMBL/GenBank/DDBJ databases">
        <title>Ruegeria JWLKs population differentiation of coral mucus and skeleton niches.</title>
        <authorList>
            <person name="Luo D."/>
        </authorList>
    </citation>
    <scope>NUCLEOTIDE SEQUENCE</scope>
    <source>
        <strain evidence="15">HKCCD6181</strain>
    </source>
</reference>
<dbReference type="InterPro" id="IPR000897">
    <property type="entry name" value="SRP54_GTPase_dom"/>
</dbReference>
<evidence type="ECO:0000256" key="5">
    <source>
        <dbReference type="ARBA" id="ARBA00022801"/>
    </source>
</evidence>
<proteinExistence type="inferred from homology"/>
<gene>
    <name evidence="10 15" type="primary">ftsY</name>
    <name evidence="15" type="ORF">GS634_05270</name>
</gene>
<dbReference type="Pfam" id="PF00448">
    <property type="entry name" value="SRP54"/>
    <property type="match status" value="1"/>
</dbReference>
<feature type="binding site" evidence="10">
    <location>
        <begin position="327"/>
        <end position="330"/>
    </location>
    <ligand>
        <name>GTP</name>
        <dbReference type="ChEBI" id="CHEBI:37565"/>
    </ligand>
</feature>
<evidence type="ECO:0000256" key="10">
    <source>
        <dbReference type="HAMAP-Rule" id="MF_00920"/>
    </source>
</evidence>
<dbReference type="Gene3D" id="1.20.120.140">
    <property type="entry name" value="Signal recognition particle SRP54, nucleotide-binding domain"/>
    <property type="match status" value="1"/>
</dbReference>
<comment type="similarity">
    <text evidence="10">Belongs to the GTP-binding SRP family. FtsY subfamily.</text>
</comment>
<evidence type="ECO:0000256" key="4">
    <source>
        <dbReference type="ARBA" id="ARBA00022741"/>
    </source>
</evidence>
<dbReference type="RefSeq" id="WP_171328827.1">
    <property type="nucleotide sequence ID" value="NZ_WVRA01000001.1"/>
</dbReference>
<evidence type="ECO:0000256" key="1">
    <source>
        <dbReference type="ARBA" id="ARBA00004515"/>
    </source>
</evidence>
<comment type="catalytic activity">
    <reaction evidence="9 10">
        <text>GTP + H2O = GDP + phosphate + H(+)</text>
        <dbReference type="Rhea" id="RHEA:19669"/>
        <dbReference type="ChEBI" id="CHEBI:15377"/>
        <dbReference type="ChEBI" id="CHEBI:15378"/>
        <dbReference type="ChEBI" id="CHEBI:37565"/>
        <dbReference type="ChEBI" id="CHEBI:43474"/>
        <dbReference type="ChEBI" id="CHEBI:58189"/>
        <dbReference type="EC" id="3.6.5.4"/>
    </reaction>
</comment>
<dbReference type="FunFam" id="3.40.50.300:FF:000053">
    <property type="entry name" value="Signal recognition particle receptor FtsY"/>
    <property type="match status" value="1"/>
</dbReference>
<feature type="binding site" evidence="10">
    <location>
        <begin position="181"/>
        <end position="188"/>
    </location>
    <ligand>
        <name>GTP</name>
        <dbReference type="ChEBI" id="CHEBI:37565"/>
    </ligand>
</feature>
<evidence type="ECO:0000256" key="9">
    <source>
        <dbReference type="ARBA" id="ARBA00048027"/>
    </source>
</evidence>
<dbReference type="GO" id="GO:0005525">
    <property type="term" value="F:GTP binding"/>
    <property type="evidence" value="ECO:0007669"/>
    <property type="project" value="UniProtKB-UniRule"/>
</dbReference>
<comment type="caution">
    <text evidence="15">The sequence shown here is derived from an EMBL/GenBank/DDBJ whole genome shotgun (WGS) entry which is preliminary data.</text>
</comment>
<evidence type="ECO:0000259" key="12">
    <source>
        <dbReference type="SMART" id="SM00382"/>
    </source>
</evidence>
<dbReference type="NCBIfam" id="TIGR00064">
    <property type="entry name" value="ftsY"/>
    <property type="match status" value="1"/>
</dbReference>
<dbReference type="SMART" id="SM00963">
    <property type="entry name" value="SRP54_N"/>
    <property type="match status" value="1"/>
</dbReference>
<dbReference type="SMART" id="SM00962">
    <property type="entry name" value="SRP54"/>
    <property type="match status" value="1"/>
</dbReference>
<dbReference type="InterPro" id="IPR013822">
    <property type="entry name" value="Signal_recog_particl_SRP54_hlx"/>
</dbReference>
<dbReference type="PANTHER" id="PTHR43134:SF1">
    <property type="entry name" value="SIGNAL RECOGNITION PARTICLE RECEPTOR SUBUNIT ALPHA"/>
    <property type="match status" value="1"/>
</dbReference>
<dbReference type="EMBL" id="WVRA01000001">
    <property type="protein sequence ID" value="NOE17532.1"/>
    <property type="molecule type" value="Genomic_DNA"/>
</dbReference>
<feature type="binding site" evidence="10">
    <location>
        <begin position="263"/>
        <end position="267"/>
    </location>
    <ligand>
        <name>GTP</name>
        <dbReference type="ChEBI" id="CHEBI:37565"/>
    </ligand>
</feature>
<dbReference type="InterPro" id="IPR042101">
    <property type="entry name" value="SRP54_N_sf"/>
</dbReference>
<keyword evidence="7 10" id="KW-0472">Membrane</keyword>
<dbReference type="GO" id="GO:0005047">
    <property type="term" value="F:signal recognition particle binding"/>
    <property type="evidence" value="ECO:0007669"/>
    <property type="project" value="TreeGrafter"/>
</dbReference>
<organism evidence="15 16">
    <name type="scientific">Ruegeria atlantica</name>
    <dbReference type="NCBI Taxonomy" id="81569"/>
    <lineage>
        <taxon>Bacteria</taxon>
        <taxon>Pseudomonadati</taxon>
        <taxon>Pseudomonadota</taxon>
        <taxon>Alphaproteobacteria</taxon>
        <taxon>Rhodobacterales</taxon>
        <taxon>Roseobacteraceae</taxon>
        <taxon>Ruegeria</taxon>
    </lineage>
</organism>
<dbReference type="SUPFAM" id="SSF52540">
    <property type="entry name" value="P-loop containing nucleoside triphosphate hydrolases"/>
    <property type="match status" value="1"/>
</dbReference>
<dbReference type="CDD" id="cd17874">
    <property type="entry name" value="FtsY"/>
    <property type="match status" value="1"/>
</dbReference>
<dbReference type="Proteomes" id="UP000597886">
    <property type="component" value="Unassembled WGS sequence"/>
</dbReference>
<feature type="domain" description="SRP54-type proteins GTP-binding" evidence="13">
    <location>
        <begin position="174"/>
        <end position="375"/>
    </location>
</feature>
<accession>A0AA91BQG3</accession>
<feature type="compositionally biased region" description="Pro residues" evidence="11">
    <location>
        <begin position="38"/>
        <end position="82"/>
    </location>
</feature>
<keyword evidence="4 10" id="KW-0547">Nucleotide-binding</keyword>
<evidence type="ECO:0000259" key="13">
    <source>
        <dbReference type="SMART" id="SM00962"/>
    </source>
</evidence>
<evidence type="ECO:0000256" key="7">
    <source>
        <dbReference type="ARBA" id="ARBA00023136"/>
    </source>
</evidence>